<dbReference type="GO" id="GO:0016020">
    <property type="term" value="C:membrane"/>
    <property type="evidence" value="ECO:0007669"/>
    <property type="project" value="UniProtKB-SubCell"/>
</dbReference>
<evidence type="ECO:0000313" key="7">
    <source>
        <dbReference type="Proteomes" id="UP000663852"/>
    </source>
</evidence>
<feature type="transmembrane region" description="Helical" evidence="5">
    <location>
        <begin position="115"/>
        <end position="137"/>
    </location>
</feature>
<sequence length="522" mass="59256">MESTVDSEPSRWHWFSLRNRVKLNLLHISAILCLQTLCYCAVTSIDTYISSLPSNNNTVSYGEDINGTCSQIDNETSVEESNQSVTYKRHIANSIPAIVMTYALAIFMPFVGKRFVLLLCMLGIWIQIIIALVIVYLNLSVYWWYFNGFVLGLFGGAGIIDFVTYLIIVDITTKENRSVWFIRLYAMRKGLEAIITFAIFCFVEHHGYIPLFWCGFVLQAIAIVATWLFYDLSLYNHTNLRGHHQIGLSFDIITIFYGNRRPTVQKVTVLLTIIAYCFYSFIHSMSSTFLFALAHYPICWSEMLINIYRLVKGISLAVLSTLGYHLLAWLTKSNDELICAIGYIFSLFASLWLIFAQYKWQVFSTSVIYALTNFQGPLTLSILAAWLKPYEINIAFIFIIVINQLITSFGDPFFQMIYMKTSKQHTATVLYINAAVCVIPLILNICIYIVKRHMLQRPSGITDERTSLLANADGNENPSQTTDDTQSPISVTLFSIGNLSFIIKVGSEPQPNVETNQSVVNA</sequence>
<dbReference type="PANTHER" id="PTHR23507">
    <property type="entry name" value="ZGC:174356"/>
    <property type="match status" value="1"/>
</dbReference>
<feature type="transmembrane region" description="Helical" evidence="5">
    <location>
        <begin position="180"/>
        <end position="202"/>
    </location>
</feature>
<evidence type="ECO:0000256" key="4">
    <source>
        <dbReference type="ARBA" id="ARBA00023136"/>
    </source>
</evidence>
<evidence type="ECO:0000256" key="1">
    <source>
        <dbReference type="ARBA" id="ARBA00004141"/>
    </source>
</evidence>
<dbReference type="PANTHER" id="PTHR23507:SF1">
    <property type="entry name" value="FI18259P1-RELATED"/>
    <property type="match status" value="1"/>
</dbReference>
<dbReference type="SUPFAM" id="SSF103473">
    <property type="entry name" value="MFS general substrate transporter"/>
    <property type="match status" value="1"/>
</dbReference>
<dbReference type="GO" id="GO:0022857">
    <property type="term" value="F:transmembrane transporter activity"/>
    <property type="evidence" value="ECO:0007669"/>
    <property type="project" value="TreeGrafter"/>
</dbReference>
<gene>
    <name evidence="6" type="ORF">EDS130_LOCUS30593</name>
</gene>
<protein>
    <submittedName>
        <fullName evidence="6">Uncharacterized protein</fullName>
    </submittedName>
</protein>
<feature type="transmembrane region" description="Helical" evidence="5">
    <location>
        <begin position="430"/>
        <end position="450"/>
    </location>
</feature>
<feature type="transmembrane region" description="Helical" evidence="5">
    <location>
        <begin position="143"/>
        <end position="168"/>
    </location>
</feature>
<feature type="transmembrane region" description="Helical" evidence="5">
    <location>
        <begin position="21"/>
        <end position="45"/>
    </location>
</feature>
<feature type="transmembrane region" description="Helical" evidence="5">
    <location>
        <begin position="394"/>
        <end position="418"/>
    </location>
</feature>
<accession>A0A815DF27</accession>
<dbReference type="AlphaFoldDB" id="A0A815DF27"/>
<feature type="transmembrane region" description="Helical" evidence="5">
    <location>
        <begin position="208"/>
        <end position="230"/>
    </location>
</feature>
<comment type="subcellular location">
    <subcellularLocation>
        <location evidence="1">Membrane</location>
        <topology evidence="1">Multi-pass membrane protein</topology>
    </subcellularLocation>
</comment>
<evidence type="ECO:0000256" key="5">
    <source>
        <dbReference type="SAM" id="Phobius"/>
    </source>
</evidence>
<reference evidence="6" key="1">
    <citation type="submission" date="2021-02" db="EMBL/GenBank/DDBJ databases">
        <authorList>
            <person name="Nowell W R."/>
        </authorList>
    </citation>
    <scope>NUCLEOTIDE SEQUENCE</scope>
</reference>
<dbReference type="InterPro" id="IPR036259">
    <property type="entry name" value="MFS_trans_sf"/>
</dbReference>
<name>A0A815DF27_ADIRI</name>
<proteinExistence type="predicted"/>
<dbReference type="Gene3D" id="1.20.1250.20">
    <property type="entry name" value="MFS general substrate transporter like domains"/>
    <property type="match status" value="1"/>
</dbReference>
<feature type="transmembrane region" description="Helical" evidence="5">
    <location>
        <begin position="91"/>
        <end position="108"/>
    </location>
</feature>
<evidence type="ECO:0000256" key="3">
    <source>
        <dbReference type="ARBA" id="ARBA00022989"/>
    </source>
</evidence>
<keyword evidence="3 5" id="KW-1133">Transmembrane helix</keyword>
<feature type="transmembrane region" description="Helical" evidence="5">
    <location>
        <begin position="367"/>
        <end position="387"/>
    </location>
</feature>
<evidence type="ECO:0000256" key="2">
    <source>
        <dbReference type="ARBA" id="ARBA00022692"/>
    </source>
</evidence>
<feature type="transmembrane region" description="Helical" evidence="5">
    <location>
        <begin position="337"/>
        <end position="355"/>
    </location>
</feature>
<organism evidence="6 7">
    <name type="scientific">Adineta ricciae</name>
    <name type="common">Rotifer</name>
    <dbReference type="NCBI Taxonomy" id="249248"/>
    <lineage>
        <taxon>Eukaryota</taxon>
        <taxon>Metazoa</taxon>
        <taxon>Spiralia</taxon>
        <taxon>Gnathifera</taxon>
        <taxon>Rotifera</taxon>
        <taxon>Eurotatoria</taxon>
        <taxon>Bdelloidea</taxon>
        <taxon>Adinetida</taxon>
        <taxon>Adinetidae</taxon>
        <taxon>Adineta</taxon>
    </lineage>
</organism>
<dbReference type="OrthoDB" id="10034713at2759"/>
<dbReference type="Proteomes" id="UP000663852">
    <property type="component" value="Unassembled WGS sequence"/>
</dbReference>
<evidence type="ECO:0000313" key="6">
    <source>
        <dbReference type="EMBL" id="CAF1300795.1"/>
    </source>
</evidence>
<dbReference type="EMBL" id="CAJNOJ010000216">
    <property type="protein sequence ID" value="CAF1300795.1"/>
    <property type="molecule type" value="Genomic_DNA"/>
</dbReference>
<feature type="transmembrane region" description="Helical" evidence="5">
    <location>
        <begin position="310"/>
        <end position="330"/>
    </location>
</feature>
<feature type="transmembrane region" description="Helical" evidence="5">
    <location>
        <begin position="269"/>
        <end position="298"/>
    </location>
</feature>
<keyword evidence="2 5" id="KW-0812">Transmembrane</keyword>
<comment type="caution">
    <text evidence="6">The sequence shown here is derived from an EMBL/GenBank/DDBJ whole genome shotgun (WGS) entry which is preliminary data.</text>
</comment>
<keyword evidence="4 5" id="KW-0472">Membrane</keyword>